<evidence type="ECO:0000313" key="1">
    <source>
        <dbReference type="EMBL" id="MDX8477391.1"/>
    </source>
</evidence>
<evidence type="ECO:0000313" key="2">
    <source>
        <dbReference type="Proteomes" id="UP001287059"/>
    </source>
</evidence>
<dbReference type="RefSeq" id="WP_320285831.1">
    <property type="nucleotide sequence ID" value="NZ_JAVIIW010000002.1"/>
</dbReference>
<comment type="caution">
    <text evidence="1">The sequence shown here is derived from an EMBL/GenBank/DDBJ whole genome shotgun (WGS) entry which is preliminary data.</text>
</comment>
<reference evidence="1 2" key="1">
    <citation type="submission" date="2023-08" db="EMBL/GenBank/DDBJ databases">
        <title>Implementing the SeqCode for naming new Mesorhizobium species isolated from Vachellia karroo root nodules.</title>
        <authorList>
            <person name="Van Lill M."/>
        </authorList>
    </citation>
    <scope>NUCLEOTIDE SEQUENCE [LARGE SCALE GENOMIC DNA]</scope>
    <source>
        <strain evidence="1 2">VK24D</strain>
    </source>
</reference>
<dbReference type="Proteomes" id="UP001287059">
    <property type="component" value="Unassembled WGS sequence"/>
</dbReference>
<keyword evidence="2" id="KW-1185">Reference proteome</keyword>
<dbReference type="EMBL" id="JAVIIW010000002">
    <property type="protein sequence ID" value="MDX8477391.1"/>
    <property type="molecule type" value="Genomic_DNA"/>
</dbReference>
<organism evidence="1 2">
    <name type="scientific">Mesorhizobium album</name>
    <dbReference type="NCBI Taxonomy" id="3072314"/>
    <lineage>
        <taxon>Bacteria</taxon>
        <taxon>Pseudomonadati</taxon>
        <taxon>Pseudomonadota</taxon>
        <taxon>Alphaproteobacteria</taxon>
        <taxon>Hyphomicrobiales</taxon>
        <taxon>Phyllobacteriaceae</taxon>
        <taxon>Mesorhizobium</taxon>
    </lineage>
</organism>
<accession>A0ABU4XRN7</accession>
<proteinExistence type="predicted"/>
<protein>
    <submittedName>
        <fullName evidence="1">Uncharacterized protein</fullName>
    </submittedName>
</protein>
<gene>
    <name evidence="1" type="ORF">RFN28_02725</name>
</gene>
<name>A0ABU4XRN7_9HYPH</name>
<sequence length="91" mass="10204">MTFVSLRVAPRLSRTIPTEYFVLANLRNEGKVVGRLADHPISEIVVDDRGLRYRYVGVATRAADGRYDVDSLRPGEWIVQPGLVYALETKG</sequence>